<comment type="caution">
    <text evidence="4">The sequence shown here is derived from an EMBL/GenBank/DDBJ whole genome shotgun (WGS) entry which is preliminary data.</text>
</comment>
<keyword evidence="5" id="KW-1185">Reference proteome</keyword>
<evidence type="ECO:0000256" key="1">
    <source>
        <dbReference type="ARBA" id="ARBA00023125"/>
    </source>
</evidence>
<dbReference type="GO" id="GO:0015074">
    <property type="term" value="P:DNA integration"/>
    <property type="evidence" value="ECO:0007669"/>
    <property type="project" value="InterPro"/>
</dbReference>
<dbReference type="SUPFAM" id="SSF56349">
    <property type="entry name" value="DNA breaking-rejoining enzymes"/>
    <property type="match status" value="1"/>
</dbReference>
<dbReference type="InterPro" id="IPR025269">
    <property type="entry name" value="SAM-like_dom"/>
</dbReference>
<reference evidence="4 5" key="1">
    <citation type="journal article" date="2013" name="Stand. Genomic Sci.">
        <title>Genomic Encyclopedia of Type Strains, Phase I: The one thousand microbial genomes (KMG-I) project.</title>
        <authorList>
            <person name="Kyrpides N.C."/>
            <person name="Woyke T."/>
            <person name="Eisen J.A."/>
            <person name="Garrity G."/>
            <person name="Lilburn T.G."/>
            <person name="Beck B.J."/>
            <person name="Whitman W.B."/>
            <person name="Hugenholtz P."/>
            <person name="Klenk H.P."/>
        </authorList>
    </citation>
    <scope>NUCLEOTIDE SEQUENCE [LARGE SCALE GENOMIC DNA]</scope>
    <source>
        <strain evidence="4 5">DSM 13484</strain>
    </source>
</reference>
<dbReference type="Pfam" id="PF00589">
    <property type="entry name" value="Phage_integrase"/>
    <property type="match status" value="1"/>
</dbReference>
<name>A0A562T6T6_CHIJA</name>
<dbReference type="InterPro" id="IPR011010">
    <property type="entry name" value="DNA_brk_join_enz"/>
</dbReference>
<evidence type="ECO:0000313" key="4">
    <source>
        <dbReference type="EMBL" id="TWI89257.1"/>
    </source>
</evidence>
<feature type="domain" description="Tyr recombinase" evidence="3">
    <location>
        <begin position="249"/>
        <end position="434"/>
    </location>
</feature>
<dbReference type="GO" id="GO:0003677">
    <property type="term" value="F:DNA binding"/>
    <property type="evidence" value="ECO:0007669"/>
    <property type="project" value="UniProtKB-KW"/>
</dbReference>
<dbReference type="EMBL" id="VLLG01000003">
    <property type="protein sequence ID" value="TWI89257.1"/>
    <property type="molecule type" value="Genomic_DNA"/>
</dbReference>
<evidence type="ECO:0000256" key="2">
    <source>
        <dbReference type="ARBA" id="ARBA00023172"/>
    </source>
</evidence>
<protein>
    <submittedName>
        <fullName evidence="4">Phage integrase family protein</fullName>
    </submittedName>
</protein>
<dbReference type="InterPro" id="IPR002104">
    <property type="entry name" value="Integrase_catalytic"/>
</dbReference>
<keyword evidence="2" id="KW-0233">DNA recombination</keyword>
<dbReference type="InterPro" id="IPR010998">
    <property type="entry name" value="Integrase_recombinase_N"/>
</dbReference>
<evidence type="ECO:0000313" key="5">
    <source>
        <dbReference type="Proteomes" id="UP000316778"/>
    </source>
</evidence>
<gene>
    <name evidence="4" type="ORF">LX66_3352</name>
</gene>
<keyword evidence="1" id="KW-0238">DNA-binding</keyword>
<accession>A0A562T6T6</accession>
<dbReference type="InterPro" id="IPR013762">
    <property type="entry name" value="Integrase-like_cat_sf"/>
</dbReference>
<dbReference type="GO" id="GO:0006310">
    <property type="term" value="P:DNA recombination"/>
    <property type="evidence" value="ECO:0007669"/>
    <property type="project" value="UniProtKB-KW"/>
</dbReference>
<sequence>MLPIKPVCKKKFVRRDGTSVIFIQYCHSIDKRTLLNSGIAIPPAYWNIKRSRIDGNLPEVYGNASSLNERLQQAIRVAQDILNFTMKEKISDPLSFLKATFRPDFDPVSLTQKAKAAAAIDPKINLDLFFQIDDYIKCKTGKVVPGMLNIYRNMKDHLAAFQEYRKKPITFECFDYNFYESFVDFLAYEYVQRRRSQEVNGKREVIKGLKTATIGKTIKHLRIFLRDRMRRKIIASIDLSDFKILDEESDAVYLTWAEIGRIYQTDLSDAPHLVKFRDLFVLGCLTGLRFSDFATIRPEDIRRDMLHKKQGKSDHWVVIPLRDAAEDILINKFNRHIPVVNNPDFNEYIKEVAKLAGICEPVKFSYKKGNKDIVIVRPKYAWITSHTCRRSFCTNEFLAGTPVELIMKISGHRSLRDFYKYIRISPEEAGRKIKEIWEKRDATLLKIT</sequence>
<dbReference type="Gene3D" id="1.10.443.10">
    <property type="entry name" value="Intergrase catalytic core"/>
    <property type="match status" value="1"/>
</dbReference>
<dbReference type="Proteomes" id="UP000316778">
    <property type="component" value="Unassembled WGS sequence"/>
</dbReference>
<dbReference type="Pfam" id="PF13102">
    <property type="entry name" value="Phage_int_SAM_5"/>
    <property type="match status" value="1"/>
</dbReference>
<dbReference type="PROSITE" id="PS51898">
    <property type="entry name" value="TYR_RECOMBINASE"/>
    <property type="match status" value="1"/>
</dbReference>
<evidence type="ECO:0000259" key="3">
    <source>
        <dbReference type="PROSITE" id="PS51898"/>
    </source>
</evidence>
<dbReference type="RefSeq" id="WP_145715453.1">
    <property type="nucleotide sequence ID" value="NZ_BAAAFY010000001.1"/>
</dbReference>
<dbReference type="OrthoDB" id="1493636at2"/>
<dbReference type="CDD" id="cd01185">
    <property type="entry name" value="INTN1_C_like"/>
    <property type="match status" value="1"/>
</dbReference>
<dbReference type="Gene3D" id="1.10.150.130">
    <property type="match status" value="1"/>
</dbReference>
<proteinExistence type="predicted"/>
<organism evidence="4 5">
    <name type="scientific">Chitinophaga japonensis</name>
    <name type="common">Flexibacter japonensis</name>
    <dbReference type="NCBI Taxonomy" id="104662"/>
    <lineage>
        <taxon>Bacteria</taxon>
        <taxon>Pseudomonadati</taxon>
        <taxon>Bacteroidota</taxon>
        <taxon>Chitinophagia</taxon>
        <taxon>Chitinophagales</taxon>
        <taxon>Chitinophagaceae</taxon>
        <taxon>Chitinophaga</taxon>
    </lineage>
</organism>
<dbReference type="AlphaFoldDB" id="A0A562T6T6"/>